<evidence type="ECO:0000259" key="3">
    <source>
        <dbReference type="Pfam" id="PF13817"/>
    </source>
</evidence>
<name>A0A4R8FFY4_9GAMM</name>
<gene>
    <name evidence="4" type="ORF">DFO67_12928</name>
</gene>
<dbReference type="InterPro" id="IPR039552">
    <property type="entry name" value="IS66_C"/>
</dbReference>
<accession>A0A4R8FFY4</accession>
<comment type="caution">
    <text evidence="4">The sequence shown here is derived from an EMBL/GenBank/DDBJ whole genome shotgun (WGS) entry which is preliminary data.</text>
</comment>
<dbReference type="AlphaFoldDB" id="A0A4R8FFY4"/>
<evidence type="ECO:0000313" key="4">
    <source>
        <dbReference type="EMBL" id="TDX22495.1"/>
    </source>
</evidence>
<dbReference type="Pfam" id="PF03050">
    <property type="entry name" value="DDE_Tnp_IS66"/>
    <property type="match status" value="1"/>
</dbReference>
<dbReference type="InterPro" id="IPR004291">
    <property type="entry name" value="Transposase_IS66_central"/>
</dbReference>
<protein>
    <submittedName>
        <fullName evidence="4">Transposase IS66-like protein</fullName>
    </submittedName>
</protein>
<feature type="domain" description="Transposase IS66 central" evidence="2">
    <location>
        <begin position="25"/>
        <end position="95"/>
    </location>
</feature>
<evidence type="ECO:0000313" key="5">
    <source>
        <dbReference type="Proteomes" id="UP000294489"/>
    </source>
</evidence>
<dbReference type="PANTHER" id="PTHR33678">
    <property type="entry name" value="BLL1576 PROTEIN"/>
    <property type="match status" value="1"/>
</dbReference>
<evidence type="ECO:0000259" key="2">
    <source>
        <dbReference type="Pfam" id="PF03050"/>
    </source>
</evidence>
<organism evidence="4 5">
    <name type="scientific">Modicisalibacter xianhensis</name>
    <dbReference type="NCBI Taxonomy" id="442341"/>
    <lineage>
        <taxon>Bacteria</taxon>
        <taxon>Pseudomonadati</taxon>
        <taxon>Pseudomonadota</taxon>
        <taxon>Gammaproteobacteria</taxon>
        <taxon>Oceanospirillales</taxon>
        <taxon>Halomonadaceae</taxon>
        <taxon>Modicisalibacter</taxon>
    </lineage>
</organism>
<evidence type="ECO:0000256" key="1">
    <source>
        <dbReference type="SAM" id="MobiDB-lite"/>
    </source>
</evidence>
<feature type="region of interest" description="Disordered" evidence="1">
    <location>
        <begin position="194"/>
        <end position="226"/>
    </location>
</feature>
<dbReference type="Proteomes" id="UP000294489">
    <property type="component" value="Unassembled WGS sequence"/>
</dbReference>
<reference evidence="4 5" key="1">
    <citation type="submission" date="2019-03" db="EMBL/GenBank/DDBJ databases">
        <title>Freshwater and sediment microbial communities from various areas in North America, analyzing microbe dynamics in response to fracking.</title>
        <authorList>
            <person name="Lamendella R."/>
        </authorList>
    </citation>
    <scope>NUCLEOTIDE SEQUENCE [LARGE SCALE GENOMIC DNA]</scope>
    <source>
        <strain evidence="4 5">6_TX</strain>
    </source>
</reference>
<dbReference type="EMBL" id="SOEC01000029">
    <property type="protein sequence ID" value="TDX22495.1"/>
    <property type="molecule type" value="Genomic_DNA"/>
</dbReference>
<dbReference type="PANTHER" id="PTHR33678:SF1">
    <property type="entry name" value="BLL1576 PROTEIN"/>
    <property type="match status" value="1"/>
</dbReference>
<dbReference type="Pfam" id="PF13817">
    <property type="entry name" value="DDE_Tnp_IS66_C"/>
    <property type="match status" value="1"/>
</dbReference>
<proteinExistence type="predicted"/>
<feature type="domain" description="Transposase IS66 C-terminal" evidence="3">
    <location>
        <begin position="169"/>
        <end position="197"/>
    </location>
</feature>
<sequence>MIRIDAIWLATEPLDMRAGPSDRQGHPTSGLLAQMMIAKYDGHQPLYRQAQIFARIGVAIQRSTLAEWIGICGGRLLPLIDALRETLLTEPILHVAKRRPWARRRCTRATSGPMPLRLRRAEGSDLRLRARARRWQRHWIKRVSGLSLKRYSAGLLRSGQRAANIMSPIQSAKLNGHEPHAYLKDVLTRLQTKRPARSMNSHFSTGSRPTDHSEGWSIGRPLTIRL</sequence>
<dbReference type="InterPro" id="IPR052344">
    <property type="entry name" value="Transposase-related"/>
</dbReference>
<feature type="compositionally biased region" description="Polar residues" evidence="1">
    <location>
        <begin position="198"/>
        <end position="208"/>
    </location>
</feature>